<dbReference type="AlphaFoldDB" id="A0A7R6SSR2"/>
<dbReference type="InterPro" id="IPR036390">
    <property type="entry name" value="WH_DNA-bd_sf"/>
</dbReference>
<evidence type="ECO:0000313" key="6">
    <source>
        <dbReference type="EMBL" id="BBB25862.1"/>
    </source>
</evidence>
<organism evidence="6 7">
    <name type="scientific">Amphritea japonica ATCC BAA-1530</name>
    <dbReference type="NCBI Taxonomy" id="1278309"/>
    <lineage>
        <taxon>Bacteria</taxon>
        <taxon>Pseudomonadati</taxon>
        <taxon>Pseudomonadota</taxon>
        <taxon>Gammaproteobacteria</taxon>
        <taxon>Oceanospirillales</taxon>
        <taxon>Oceanospirillaceae</taxon>
        <taxon>Amphritea</taxon>
    </lineage>
</organism>
<accession>A0A7R6SSR2</accession>
<evidence type="ECO:0000256" key="1">
    <source>
        <dbReference type="ARBA" id="ARBA00009437"/>
    </source>
</evidence>
<proteinExistence type="inferred from homology"/>
<dbReference type="OrthoDB" id="6624490at2"/>
<evidence type="ECO:0000313" key="7">
    <source>
        <dbReference type="Proteomes" id="UP000595663"/>
    </source>
</evidence>
<dbReference type="PANTHER" id="PTHR30427">
    <property type="entry name" value="TRANSCRIPTIONAL ACTIVATOR PROTEIN LYSR"/>
    <property type="match status" value="1"/>
</dbReference>
<dbReference type="GO" id="GO:0003700">
    <property type="term" value="F:DNA-binding transcription factor activity"/>
    <property type="evidence" value="ECO:0007669"/>
    <property type="project" value="InterPro"/>
</dbReference>
<evidence type="ECO:0000256" key="4">
    <source>
        <dbReference type="ARBA" id="ARBA00023163"/>
    </source>
</evidence>
<feature type="domain" description="HTH lysR-type" evidence="5">
    <location>
        <begin position="1"/>
        <end position="58"/>
    </location>
</feature>
<evidence type="ECO:0000256" key="2">
    <source>
        <dbReference type="ARBA" id="ARBA00023015"/>
    </source>
</evidence>
<dbReference type="Pfam" id="PF03466">
    <property type="entry name" value="LysR_substrate"/>
    <property type="match status" value="1"/>
</dbReference>
<keyword evidence="2" id="KW-0805">Transcription regulation</keyword>
<dbReference type="InterPro" id="IPR005119">
    <property type="entry name" value="LysR_subst-bd"/>
</dbReference>
<keyword evidence="4" id="KW-0804">Transcription</keyword>
<protein>
    <submittedName>
        <fullName evidence="6">LysR family transcriptional regulator</fullName>
    </submittedName>
</protein>
<dbReference type="RefSeq" id="WP_019621461.1">
    <property type="nucleotide sequence ID" value="NZ_AP014545.1"/>
</dbReference>
<dbReference type="GO" id="GO:0010628">
    <property type="term" value="P:positive regulation of gene expression"/>
    <property type="evidence" value="ECO:0007669"/>
    <property type="project" value="TreeGrafter"/>
</dbReference>
<sequence length="310" mass="35395">MNLKQMEAFRAVMLTGSVSQAAKQLYRTQPAVSMMLSSLEEDIGFQLFERRKKRLYPTPEANYLYNEVAAIFSRIQDLSQTVQDIQNKQYGFLRIGCMPGPSNFFIPDILADYLEEHPNVQASLQTRTSDSVVEWIASNQYDLGLAEMSMHQLNGSRNQIFELLCTCAIPANHPLAEHSVITPAMLDEEPMITLHPDHMIFHDLLQLFEASGHRMNVCLQTRFFIPALKFVERGLGVCVLDPISAFSYTTYAQPGKVVFRRFQPDVHLRVGLMFPSDAPSSMITLEFAELLRNRIENVIENPERFLNWGQ</sequence>
<keyword evidence="3" id="KW-0238">DNA-binding</keyword>
<dbReference type="PANTHER" id="PTHR30427:SF1">
    <property type="entry name" value="TRANSCRIPTIONAL ACTIVATOR PROTEIN LYSR"/>
    <property type="match status" value="1"/>
</dbReference>
<gene>
    <name evidence="6" type="ORF">AMJAP_1267</name>
</gene>
<dbReference type="InterPro" id="IPR000847">
    <property type="entry name" value="LysR_HTH_N"/>
</dbReference>
<dbReference type="Gene3D" id="3.40.190.290">
    <property type="match status" value="1"/>
</dbReference>
<evidence type="ECO:0000259" key="5">
    <source>
        <dbReference type="PROSITE" id="PS50931"/>
    </source>
</evidence>
<comment type="similarity">
    <text evidence="1">Belongs to the LysR transcriptional regulatory family.</text>
</comment>
<evidence type="ECO:0000256" key="3">
    <source>
        <dbReference type="ARBA" id="ARBA00023125"/>
    </source>
</evidence>
<dbReference type="Gene3D" id="1.10.10.10">
    <property type="entry name" value="Winged helix-like DNA-binding domain superfamily/Winged helix DNA-binding domain"/>
    <property type="match status" value="1"/>
</dbReference>
<dbReference type="SUPFAM" id="SSF53850">
    <property type="entry name" value="Periplasmic binding protein-like II"/>
    <property type="match status" value="1"/>
</dbReference>
<name>A0A7R6SSR2_9GAMM</name>
<keyword evidence="7" id="KW-1185">Reference proteome</keyword>
<reference evidence="6 7" key="1">
    <citation type="journal article" date="2008" name="Int. J. Syst. Evol. Microbiol.">
        <title>Amphritea japonica sp. nov. and Amphritea balenae sp. nov., isolated from the sediment adjacent to sperm whale carcasses off Kagoshima, Japan.</title>
        <authorList>
            <person name="Miyazaki M."/>
            <person name="Nogi Y."/>
            <person name="Fujiwara Y."/>
            <person name="Kawato M."/>
            <person name="Nagahama T."/>
            <person name="Kubokawa K."/>
            <person name="Horikoshi K."/>
        </authorList>
    </citation>
    <scope>NUCLEOTIDE SEQUENCE [LARGE SCALE GENOMIC DNA]</scope>
    <source>
        <strain evidence="6 7">ATCC BAA-1530</strain>
    </source>
</reference>
<dbReference type="SUPFAM" id="SSF46785">
    <property type="entry name" value="Winged helix' DNA-binding domain"/>
    <property type="match status" value="1"/>
</dbReference>
<dbReference type="PROSITE" id="PS50931">
    <property type="entry name" value="HTH_LYSR"/>
    <property type="match status" value="1"/>
</dbReference>
<dbReference type="Proteomes" id="UP000595663">
    <property type="component" value="Chromosome"/>
</dbReference>
<dbReference type="InterPro" id="IPR036388">
    <property type="entry name" value="WH-like_DNA-bd_sf"/>
</dbReference>
<dbReference type="PRINTS" id="PR00039">
    <property type="entry name" value="HTHLYSR"/>
</dbReference>
<dbReference type="GO" id="GO:0043565">
    <property type="term" value="F:sequence-specific DNA binding"/>
    <property type="evidence" value="ECO:0007669"/>
    <property type="project" value="TreeGrafter"/>
</dbReference>
<dbReference type="Pfam" id="PF00126">
    <property type="entry name" value="HTH_1"/>
    <property type="match status" value="1"/>
</dbReference>
<dbReference type="KEGG" id="ajp:AMJAP_1267"/>
<dbReference type="EMBL" id="AP014545">
    <property type="protein sequence ID" value="BBB25862.1"/>
    <property type="molecule type" value="Genomic_DNA"/>
</dbReference>